<protein>
    <recommendedName>
        <fullName evidence="3">Ku domain-containing protein</fullName>
    </recommendedName>
</protein>
<dbReference type="PANTHER" id="PTHR41251:SF1">
    <property type="entry name" value="NON-HOMOLOGOUS END JOINING PROTEIN KU"/>
    <property type="match status" value="1"/>
</dbReference>
<name>A0ABM7F142_9ACTN</name>
<gene>
    <name evidence="4" type="ORF">SGFS_007210</name>
</gene>
<accession>A0ABM7F142</accession>
<evidence type="ECO:0000313" key="5">
    <source>
        <dbReference type="Proteomes" id="UP001321542"/>
    </source>
</evidence>
<dbReference type="Pfam" id="PF02735">
    <property type="entry name" value="Ku"/>
    <property type="match status" value="1"/>
</dbReference>
<dbReference type="InterPro" id="IPR016194">
    <property type="entry name" value="SPOC-like_C_dom_sf"/>
</dbReference>
<dbReference type="PANTHER" id="PTHR41251">
    <property type="entry name" value="NON-HOMOLOGOUS END JOINING PROTEIN KU"/>
    <property type="match status" value="1"/>
</dbReference>
<evidence type="ECO:0000256" key="1">
    <source>
        <dbReference type="ARBA" id="ARBA00023125"/>
    </source>
</evidence>
<organism evidence="4 5">
    <name type="scientific">Streptomyces graminofaciens</name>
    <dbReference type="NCBI Taxonomy" id="68212"/>
    <lineage>
        <taxon>Bacteria</taxon>
        <taxon>Bacillati</taxon>
        <taxon>Actinomycetota</taxon>
        <taxon>Actinomycetes</taxon>
        <taxon>Kitasatosporales</taxon>
        <taxon>Streptomycetaceae</taxon>
        <taxon>Streptomyces</taxon>
    </lineage>
</organism>
<sequence length="144" mass="15410">MQLYAATEEHTVRLHEIHTADGSRVQHRRFCAAEGREISNSEVGRGVALPDGRMLPLSEDDLARLPLPTKRTITVMGFIDPQGVIPISYDRPYYVAPAAGTADRPYALLRSLMLERVQASGEVCIEYVACGAGAGSGAVGAAAD</sequence>
<dbReference type="InterPro" id="IPR009187">
    <property type="entry name" value="Prok_Ku"/>
</dbReference>
<dbReference type="Proteomes" id="UP001321542">
    <property type="component" value="Chromosome"/>
</dbReference>
<evidence type="ECO:0000313" key="4">
    <source>
        <dbReference type="EMBL" id="BBC29427.1"/>
    </source>
</evidence>
<keyword evidence="2" id="KW-0233">DNA recombination</keyword>
<keyword evidence="1" id="KW-0238">DNA-binding</keyword>
<evidence type="ECO:0000259" key="3">
    <source>
        <dbReference type="Pfam" id="PF02735"/>
    </source>
</evidence>
<dbReference type="RefSeq" id="WP_286247495.1">
    <property type="nucleotide sequence ID" value="NZ_AP018448.1"/>
</dbReference>
<dbReference type="SUPFAM" id="SSF100939">
    <property type="entry name" value="SPOC domain-like"/>
    <property type="match status" value="1"/>
</dbReference>
<dbReference type="InterPro" id="IPR006164">
    <property type="entry name" value="DNA_bd_Ku70/Ku80"/>
</dbReference>
<keyword evidence="5" id="KW-1185">Reference proteome</keyword>
<evidence type="ECO:0000256" key="2">
    <source>
        <dbReference type="ARBA" id="ARBA00023172"/>
    </source>
</evidence>
<dbReference type="EMBL" id="AP018448">
    <property type="protein sequence ID" value="BBC29427.1"/>
    <property type="molecule type" value="Genomic_DNA"/>
</dbReference>
<proteinExistence type="predicted"/>
<feature type="domain" description="Ku" evidence="3">
    <location>
        <begin position="2"/>
        <end position="116"/>
    </location>
</feature>
<reference evidence="4 5" key="2">
    <citation type="journal article" date="2023" name="ChemBioChem">
        <title>Acyltransferase Domain Exchange between Two Independent Type I Polyketide Synthases in the Same Producer Strain of Macrolide Antibiotics.</title>
        <authorList>
            <person name="Kudo F."/>
            <person name="Kishikawa K."/>
            <person name="Tsuboi K."/>
            <person name="Kido T."/>
            <person name="Usui T."/>
            <person name="Hashimoto J."/>
            <person name="Shin-Ya K."/>
            <person name="Miyanaga A."/>
            <person name="Eguchi T."/>
        </authorList>
    </citation>
    <scope>NUCLEOTIDE SEQUENCE [LARGE SCALE GENOMIC DNA]</scope>
    <source>
        <strain evidence="4 5">A-8890</strain>
    </source>
</reference>
<dbReference type="Gene3D" id="2.40.290.10">
    <property type="match status" value="1"/>
</dbReference>
<reference evidence="4 5" key="1">
    <citation type="journal article" date="2010" name="ChemBioChem">
        <title>Cloning and characterization of the biosynthetic gene cluster of 16-membered macrolide antibiotic FD-891: involvement of a dual functional cytochrome P450 monooxygenase catalyzing epoxidation and hydroxylation.</title>
        <authorList>
            <person name="Kudo F."/>
            <person name="Motegi A."/>
            <person name="Mizoue K."/>
            <person name="Eguchi T."/>
        </authorList>
    </citation>
    <scope>NUCLEOTIDE SEQUENCE [LARGE SCALE GENOMIC DNA]</scope>
    <source>
        <strain evidence="4 5">A-8890</strain>
    </source>
</reference>